<evidence type="ECO:0000313" key="2">
    <source>
        <dbReference type="EMBL" id="KAB1438016.1"/>
    </source>
</evidence>
<reference evidence="2 3" key="2">
    <citation type="submission" date="2020-02" db="EMBL/GenBank/DDBJ databases">
        <title>Candidatus Galacturonibacter soehngenii shows hetero-acetogenic catabolism of galacturonic acid but lacks a canonical carbon monoxide dehydrogenase/acetyl-CoA synthase complex.</title>
        <authorList>
            <person name="Diender M."/>
            <person name="Stouten G.R."/>
            <person name="Petersen J.F."/>
            <person name="Nielsen P.H."/>
            <person name="Dueholm M.S."/>
            <person name="Pronk J.T."/>
            <person name="Van Loosdrecht M.C.M."/>
        </authorList>
    </citation>
    <scope>NUCLEOTIDE SEQUENCE [LARGE SCALE GENOMIC DNA]</scope>
    <source>
        <strain evidence="2">GalUA</strain>
    </source>
</reference>
<feature type="domain" description="BFD-like [2Fe-2S]-binding" evidence="1">
    <location>
        <begin position="56"/>
        <end position="90"/>
    </location>
</feature>
<proteinExistence type="predicted"/>
<reference evidence="2 3" key="1">
    <citation type="submission" date="2019-09" db="EMBL/GenBank/DDBJ databases">
        <authorList>
            <person name="Valk L.C."/>
        </authorList>
    </citation>
    <scope>NUCLEOTIDE SEQUENCE [LARGE SCALE GENOMIC DNA]</scope>
    <source>
        <strain evidence="2">GalUA</strain>
    </source>
</reference>
<dbReference type="AlphaFoldDB" id="A0A7V7QKN4"/>
<dbReference type="EMBL" id="WAGX01000005">
    <property type="protein sequence ID" value="KAB1438016.1"/>
    <property type="molecule type" value="Genomic_DNA"/>
</dbReference>
<comment type="caution">
    <text evidence="2">The sequence shown here is derived from an EMBL/GenBank/DDBJ whole genome shotgun (WGS) entry which is preliminary data.</text>
</comment>
<dbReference type="Proteomes" id="UP000461768">
    <property type="component" value="Unassembled WGS sequence"/>
</dbReference>
<gene>
    <name evidence="2" type="ORF">F7O84_10580</name>
</gene>
<dbReference type="RefSeq" id="WP_151144756.1">
    <property type="nucleotide sequence ID" value="NZ_WAGX01000005.1"/>
</dbReference>
<dbReference type="Gene3D" id="1.10.10.1100">
    <property type="entry name" value="BFD-like [2Fe-2S]-binding domain"/>
    <property type="match status" value="2"/>
</dbReference>
<sequence length="114" mass="11952">MAKNRVICNKNNVDYLSIRKAMVSGARTIEEVAKITGVCTECEGCKNELAGILSSVCGCKKVSLETVVNAVKNGADTVEKVGEITGAGTGIDEESGEECGKCKGLIQNIIDLGR</sequence>
<keyword evidence="3" id="KW-1185">Reference proteome</keyword>
<dbReference type="InterPro" id="IPR007419">
    <property type="entry name" value="BFD-like_2Fe2S-bd_dom"/>
</dbReference>
<dbReference type="OrthoDB" id="15293at2"/>
<accession>A0A7V7QKN4</accession>
<organism evidence="2 3">
    <name type="scientific">Candidatus Galacturonatibacter soehngenii</name>
    <dbReference type="NCBI Taxonomy" id="2307010"/>
    <lineage>
        <taxon>Bacteria</taxon>
        <taxon>Bacillati</taxon>
        <taxon>Bacillota</taxon>
        <taxon>Clostridia</taxon>
        <taxon>Lachnospirales</taxon>
        <taxon>Lachnospiraceae</taxon>
        <taxon>Candidatus Galacturonatibacter</taxon>
    </lineage>
</organism>
<dbReference type="InterPro" id="IPR041854">
    <property type="entry name" value="BFD-like_2Fe2S-bd_dom_sf"/>
</dbReference>
<evidence type="ECO:0000313" key="3">
    <source>
        <dbReference type="Proteomes" id="UP000461768"/>
    </source>
</evidence>
<feature type="domain" description="BFD-like [2Fe-2S]-binding" evidence="1">
    <location>
        <begin position="6"/>
        <end position="54"/>
    </location>
</feature>
<dbReference type="Pfam" id="PF04324">
    <property type="entry name" value="Fer2_BFD"/>
    <property type="match status" value="2"/>
</dbReference>
<name>A0A7V7QKN4_9FIRM</name>
<protein>
    <submittedName>
        <fullName evidence="2">(2Fe-2S)-binding protein</fullName>
    </submittedName>
</protein>
<evidence type="ECO:0000259" key="1">
    <source>
        <dbReference type="Pfam" id="PF04324"/>
    </source>
</evidence>